<proteinExistence type="predicted"/>
<reference evidence="1 2" key="1">
    <citation type="journal article" date="2023" name="Sci. Data">
        <title>Genome assembly of the Korean intertidal mud-creeper Batillaria attramentaria.</title>
        <authorList>
            <person name="Patra A.K."/>
            <person name="Ho P.T."/>
            <person name="Jun S."/>
            <person name="Lee S.J."/>
            <person name="Kim Y."/>
            <person name="Won Y.J."/>
        </authorList>
    </citation>
    <scope>NUCLEOTIDE SEQUENCE [LARGE SCALE GENOMIC DNA]</scope>
    <source>
        <strain evidence="1">Wonlab-2016</strain>
    </source>
</reference>
<sequence length="91" mass="9861">MHYCTSKVSDSTWCKNNPQPSVPAASVVFRCPVSLLFPLQHLSLLPSAVTDPTHGHCVGQRVTCWDYGITSPHASCRRHPPLAHVTAAVVS</sequence>
<evidence type="ECO:0000313" key="2">
    <source>
        <dbReference type="Proteomes" id="UP001519460"/>
    </source>
</evidence>
<comment type="caution">
    <text evidence="1">The sequence shown here is derived from an EMBL/GenBank/DDBJ whole genome shotgun (WGS) entry which is preliminary data.</text>
</comment>
<dbReference type="AlphaFoldDB" id="A0ABD0M1B7"/>
<accession>A0ABD0M1B7</accession>
<name>A0ABD0M1B7_9CAEN</name>
<dbReference type="EMBL" id="JACVVK020000010">
    <property type="protein sequence ID" value="KAK7505514.1"/>
    <property type="molecule type" value="Genomic_DNA"/>
</dbReference>
<protein>
    <submittedName>
        <fullName evidence="1">Uncharacterized protein</fullName>
    </submittedName>
</protein>
<gene>
    <name evidence="1" type="ORF">BaRGS_00003259</name>
</gene>
<dbReference type="Proteomes" id="UP001519460">
    <property type="component" value="Unassembled WGS sequence"/>
</dbReference>
<organism evidence="1 2">
    <name type="scientific">Batillaria attramentaria</name>
    <dbReference type="NCBI Taxonomy" id="370345"/>
    <lineage>
        <taxon>Eukaryota</taxon>
        <taxon>Metazoa</taxon>
        <taxon>Spiralia</taxon>
        <taxon>Lophotrochozoa</taxon>
        <taxon>Mollusca</taxon>
        <taxon>Gastropoda</taxon>
        <taxon>Caenogastropoda</taxon>
        <taxon>Sorbeoconcha</taxon>
        <taxon>Cerithioidea</taxon>
        <taxon>Batillariidae</taxon>
        <taxon>Batillaria</taxon>
    </lineage>
</organism>
<keyword evidence="2" id="KW-1185">Reference proteome</keyword>
<evidence type="ECO:0000313" key="1">
    <source>
        <dbReference type="EMBL" id="KAK7505514.1"/>
    </source>
</evidence>